<evidence type="ECO:0000313" key="3">
    <source>
        <dbReference type="Proteomes" id="UP000310158"/>
    </source>
</evidence>
<dbReference type="Proteomes" id="UP000310158">
    <property type="component" value="Unassembled WGS sequence"/>
</dbReference>
<feature type="transmembrane region" description="Helical" evidence="1">
    <location>
        <begin position="12"/>
        <end position="33"/>
    </location>
</feature>
<dbReference type="AlphaFoldDB" id="A0A4S4LXI3"/>
<organism evidence="2 3">
    <name type="scientific">Bondarzewia mesenterica</name>
    <dbReference type="NCBI Taxonomy" id="1095465"/>
    <lineage>
        <taxon>Eukaryota</taxon>
        <taxon>Fungi</taxon>
        <taxon>Dikarya</taxon>
        <taxon>Basidiomycota</taxon>
        <taxon>Agaricomycotina</taxon>
        <taxon>Agaricomycetes</taxon>
        <taxon>Russulales</taxon>
        <taxon>Bondarzewiaceae</taxon>
        <taxon>Bondarzewia</taxon>
    </lineage>
</organism>
<name>A0A4S4LXI3_9AGAM</name>
<proteinExistence type="predicted"/>
<keyword evidence="1" id="KW-0472">Membrane</keyword>
<dbReference type="PROSITE" id="PS51257">
    <property type="entry name" value="PROKAR_LIPOPROTEIN"/>
    <property type="match status" value="1"/>
</dbReference>
<comment type="caution">
    <text evidence="2">The sequence shown here is derived from an EMBL/GenBank/DDBJ whole genome shotgun (WGS) entry which is preliminary data.</text>
</comment>
<evidence type="ECO:0000256" key="1">
    <source>
        <dbReference type="SAM" id="Phobius"/>
    </source>
</evidence>
<keyword evidence="1" id="KW-1133">Transmembrane helix</keyword>
<accession>A0A4S4LXI3</accession>
<gene>
    <name evidence="2" type="ORF">EW146_g4069</name>
</gene>
<protein>
    <submittedName>
        <fullName evidence="2">Uncharacterized protein</fullName>
    </submittedName>
</protein>
<evidence type="ECO:0000313" key="2">
    <source>
        <dbReference type="EMBL" id="THH16608.1"/>
    </source>
</evidence>
<reference evidence="2 3" key="1">
    <citation type="submission" date="2019-02" db="EMBL/GenBank/DDBJ databases">
        <title>Genome sequencing of the rare red list fungi Bondarzewia mesenterica.</title>
        <authorList>
            <person name="Buettner E."/>
            <person name="Kellner H."/>
        </authorList>
    </citation>
    <scope>NUCLEOTIDE SEQUENCE [LARGE SCALE GENOMIC DNA]</scope>
    <source>
        <strain evidence="2 3">DSM 108281</strain>
    </source>
</reference>
<keyword evidence="3" id="KW-1185">Reference proteome</keyword>
<feature type="transmembrane region" description="Helical" evidence="1">
    <location>
        <begin position="62"/>
        <end position="81"/>
    </location>
</feature>
<keyword evidence="1" id="KW-0812">Transmembrane</keyword>
<dbReference type="EMBL" id="SGPL01000150">
    <property type="protein sequence ID" value="THH16608.1"/>
    <property type="molecule type" value="Genomic_DNA"/>
</dbReference>
<sequence length="203" mass="21780">MYALYERDRRILGILIAISIASVVVGCWSIIAAPSDEVPRQLPLKVPGCITLLSDSEGRRLAVAWSGVLVFDTCVFSLTSWKALKLGRRGRLLNTLLRDGTLYFVALALANLSNVLSYLFASPLLKGLTTTFTNVLSATLISRLMLNTRAQTGFSTLPTDYSTTTATPPLSTILDELGEVEIGDRMGLSSGTTSGRGDDYGGA</sequence>
<dbReference type="OrthoDB" id="2686513at2759"/>
<feature type="transmembrane region" description="Helical" evidence="1">
    <location>
        <begin position="102"/>
        <end position="121"/>
    </location>
</feature>